<evidence type="ECO:0000313" key="1">
    <source>
        <dbReference type="EMBL" id="JAE32229.1"/>
    </source>
</evidence>
<protein>
    <submittedName>
        <fullName evidence="1">Uncharacterized protein</fullName>
    </submittedName>
</protein>
<name>A0A0A9H8U0_ARUDO</name>
<dbReference type="AlphaFoldDB" id="A0A0A9H8U0"/>
<sequence>MEIFILKQFEPRGSISCAMVEKVPSVKSVISSELQYGVLALG</sequence>
<organism evidence="1">
    <name type="scientific">Arundo donax</name>
    <name type="common">Giant reed</name>
    <name type="synonym">Donax arundinaceus</name>
    <dbReference type="NCBI Taxonomy" id="35708"/>
    <lineage>
        <taxon>Eukaryota</taxon>
        <taxon>Viridiplantae</taxon>
        <taxon>Streptophyta</taxon>
        <taxon>Embryophyta</taxon>
        <taxon>Tracheophyta</taxon>
        <taxon>Spermatophyta</taxon>
        <taxon>Magnoliopsida</taxon>
        <taxon>Liliopsida</taxon>
        <taxon>Poales</taxon>
        <taxon>Poaceae</taxon>
        <taxon>PACMAD clade</taxon>
        <taxon>Arundinoideae</taxon>
        <taxon>Arundineae</taxon>
        <taxon>Arundo</taxon>
    </lineage>
</organism>
<reference evidence="1" key="2">
    <citation type="journal article" date="2015" name="Data Brief">
        <title>Shoot transcriptome of the giant reed, Arundo donax.</title>
        <authorList>
            <person name="Barrero R.A."/>
            <person name="Guerrero F.D."/>
            <person name="Moolhuijzen P."/>
            <person name="Goolsby J.A."/>
            <person name="Tidwell J."/>
            <person name="Bellgard S.E."/>
            <person name="Bellgard M.I."/>
        </authorList>
    </citation>
    <scope>NUCLEOTIDE SEQUENCE</scope>
    <source>
        <tissue evidence="1">Shoot tissue taken approximately 20 cm above the soil surface</tissue>
    </source>
</reference>
<dbReference type="EMBL" id="GBRH01165667">
    <property type="protein sequence ID" value="JAE32229.1"/>
    <property type="molecule type" value="Transcribed_RNA"/>
</dbReference>
<reference evidence="1" key="1">
    <citation type="submission" date="2014-09" db="EMBL/GenBank/DDBJ databases">
        <authorList>
            <person name="Magalhaes I.L.F."/>
            <person name="Oliveira U."/>
            <person name="Santos F.R."/>
            <person name="Vidigal T.H.D.A."/>
            <person name="Brescovit A.D."/>
            <person name="Santos A.J."/>
        </authorList>
    </citation>
    <scope>NUCLEOTIDE SEQUENCE</scope>
    <source>
        <tissue evidence="1">Shoot tissue taken approximately 20 cm above the soil surface</tissue>
    </source>
</reference>
<proteinExistence type="predicted"/>
<accession>A0A0A9H8U0</accession>